<feature type="compositionally biased region" description="Polar residues" evidence="1">
    <location>
        <begin position="180"/>
        <end position="192"/>
    </location>
</feature>
<reference evidence="5 6" key="1">
    <citation type="submission" date="2018-07" db="EMBL/GenBank/DDBJ databases">
        <title>Genome sequencing of oomycete isolates from Chile give support for New Zealand origin for Phytophthora kernoviae and make available the first Nothophytophthora sp. genome.</title>
        <authorList>
            <person name="Studholme D.J."/>
            <person name="Sanfuentes E."/>
            <person name="Panda P."/>
            <person name="Hill R."/>
            <person name="Sambles C."/>
            <person name="Grant M."/>
            <person name="Williams N.M."/>
            <person name="Mcdougal R.L."/>
        </authorList>
    </citation>
    <scope>NUCLEOTIDE SEQUENCE [LARGE SCALE GENOMIC DNA]</scope>
    <source>
        <strain evidence="4">Chile6</strain>
        <strain evidence="3">Chile7</strain>
    </source>
</reference>
<accession>A0A3F2RR50</accession>
<keyword evidence="2" id="KW-0812">Transmembrane</keyword>
<feature type="transmembrane region" description="Helical" evidence="2">
    <location>
        <begin position="322"/>
        <end position="339"/>
    </location>
</feature>
<dbReference type="EMBL" id="MBDO02000130">
    <property type="protein sequence ID" value="RLN62178.1"/>
    <property type="molecule type" value="Genomic_DNA"/>
</dbReference>
<name>A0A3F2RR50_9STRA</name>
<keyword evidence="2" id="KW-0472">Membrane</keyword>
<evidence type="ECO:0000313" key="3">
    <source>
        <dbReference type="EMBL" id="RLN56352.1"/>
    </source>
</evidence>
<evidence type="ECO:0000313" key="5">
    <source>
        <dbReference type="Proteomes" id="UP000277300"/>
    </source>
</evidence>
<evidence type="ECO:0000313" key="6">
    <source>
        <dbReference type="Proteomes" id="UP000284657"/>
    </source>
</evidence>
<keyword evidence="2" id="KW-1133">Transmembrane helix</keyword>
<sequence>MDCGPELDIVESGSTQVDSLESSNDNIGTTDSGSLESGVHESGSTDFDTMDSGSDEATSTESDSSDHELYSYPNSGYTDCTDVSIEGDATYCIEGVICSGEGKQPMGYACPAKHDVAISDCNNGLRSFMGGECYAPMDSVCRQSLSGAWGCVWEDTPVTTPAPTTMPNPNESTEIPVYPTASNSNEGDTPSVTPATTDMADDTPSVTPATTKTTDTDCTEVSVNGDATYCISGAICSGDGDAPVGDRCPVLGDTAIGDCHNYLPSYKDGKCVAPTDAMCQKIETGAWGCVWGGDIGASYAIGTTNAADAAGASSEVATVVEIVAGVLLAAVIAVGAIMWSRKKRNQQARNPAHDADIMEAVLTPPSSVRGGSFHRV</sequence>
<dbReference type="Proteomes" id="UP000277300">
    <property type="component" value="Unassembled WGS sequence"/>
</dbReference>
<gene>
    <name evidence="3" type="ORF">BBJ29_003237</name>
    <name evidence="4" type="ORF">BBP00_00004937</name>
</gene>
<feature type="compositionally biased region" description="Low complexity" evidence="1">
    <location>
        <begin position="51"/>
        <end position="62"/>
    </location>
</feature>
<dbReference type="Proteomes" id="UP000284657">
    <property type="component" value="Unassembled WGS sequence"/>
</dbReference>
<dbReference type="AlphaFoldDB" id="A0A3F2RR50"/>
<feature type="region of interest" description="Disordered" evidence="1">
    <location>
        <begin position="180"/>
        <end position="214"/>
    </location>
</feature>
<feature type="compositionally biased region" description="Polar residues" evidence="1">
    <location>
        <begin position="12"/>
        <end position="35"/>
    </location>
</feature>
<feature type="compositionally biased region" description="Low complexity" evidence="1">
    <location>
        <begin position="193"/>
        <end position="213"/>
    </location>
</feature>
<feature type="region of interest" description="Disordered" evidence="1">
    <location>
        <begin position="1"/>
        <end position="71"/>
    </location>
</feature>
<evidence type="ECO:0000256" key="1">
    <source>
        <dbReference type="SAM" id="MobiDB-lite"/>
    </source>
</evidence>
<dbReference type="EMBL" id="MBAD02001277">
    <property type="protein sequence ID" value="RLN56352.1"/>
    <property type="molecule type" value="Genomic_DNA"/>
</dbReference>
<protein>
    <submittedName>
        <fullName evidence="4">Uncharacterized protein</fullName>
    </submittedName>
</protein>
<evidence type="ECO:0000313" key="4">
    <source>
        <dbReference type="EMBL" id="RLN62178.1"/>
    </source>
</evidence>
<proteinExistence type="predicted"/>
<dbReference type="OrthoDB" id="116112at2759"/>
<comment type="caution">
    <text evidence="4">The sequence shown here is derived from an EMBL/GenBank/DDBJ whole genome shotgun (WGS) entry which is preliminary data.</text>
</comment>
<evidence type="ECO:0000256" key="2">
    <source>
        <dbReference type="SAM" id="Phobius"/>
    </source>
</evidence>
<organism evidence="4 5">
    <name type="scientific">Phytophthora kernoviae</name>
    <dbReference type="NCBI Taxonomy" id="325452"/>
    <lineage>
        <taxon>Eukaryota</taxon>
        <taxon>Sar</taxon>
        <taxon>Stramenopiles</taxon>
        <taxon>Oomycota</taxon>
        <taxon>Peronosporomycetes</taxon>
        <taxon>Peronosporales</taxon>
        <taxon>Peronosporaceae</taxon>
        <taxon>Phytophthora</taxon>
    </lineage>
</organism>